<dbReference type="InterPro" id="IPR000953">
    <property type="entry name" value="Chromo/chromo_shadow_dom"/>
</dbReference>
<evidence type="ECO:0000259" key="9">
    <source>
        <dbReference type="PROSITE" id="PS50013"/>
    </source>
</evidence>
<gene>
    <name evidence="12" type="primary">LOC115011851</name>
</gene>
<dbReference type="FunFam" id="3.30.420.10:FF:000032">
    <property type="entry name" value="Retrovirus-related Pol polyprotein from transposon 297-like Protein"/>
    <property type="match status" value="1"/>
</dbReference>
<dbReference type="Pfam" id="PF00665">
    <property type="entry name" value="rve"/>
    <property type="match status" value="1"/>
</dbReference>
<dbReference type="Pfam" id="PF00385">
    <property type="entry name" value="Chromo"/>
    <property type="match status" value="1"/>
</dbReference>
<evidence type="ECO:0000256" key="4">
    <source>
        <dbReference type="ARBA" id="ARBA00022898"/>
    </source>
</evidence>
<dbReference type="SUPFAM" id="SSF50621">
    <property type="entry name" value="Alanine racemase C-terminal domain-like"/>
    <property type="match status" value="1"/>
</dbReference>
<name>A0A6J2Q5D8_COTGO</name>
<accession>A0A6J2Q5D8</accession>
<feature type="modified residue" description="N6-(pyridoxal phosphate)lysine" evidence="7">
    <location>
        <position position="399"/>
    </location>
</feature>
<dbReference type="Gene3D" id="3.20.20.10">
    <property type="entry name" value="Alanine racemase"/>
    <property type="match status" value="1"/>
</dbReference>
<dbReference type="InterPro" id="IPR016197">
    <property type="entry name" value="Chromo-like_dom_sf"/>
</dbReference>
<dbReference type="InterPro" id="IPR022643">
    <property type="entry name" value="De-COase2_C"/>
</dbReference>
<dbReference type="SUPFAM" id="SSF53098">
    <property type="entry name" value="Ribonuclease H-like"/>
    <property type="match status" value="1"/>
</dbReference>
<evidence type="ECO:0000256" key="6">
    <source>
        <dbReference type="ARBA" id="ARBA00037173"/>
    </source>
</evidence>
<dbReference type="Pfam" id="PF00278">
    <property type="entry name" value="Orn_DAP_Arg_deC"/>
    <property type="match status" value="1"/>
</dbReference>
<protein>
    <submittedName>
        <fullName evidence="12">Ornithine decarboxylase-like</fullName>
    </submittedName>
</protein>
<evidence type="ECO:0000256" key="5">
    <source>
        <dbReference type="ARBA" id="ARBA00023239"/>
    </source>
</evidence>
<dbReference type="GO" id="GO:0005634">
    <property type="term" value="C:nucleus"/>
    <property type="evidence" value="ECO:0007669"/>
    <property type="project" value="UniProtKB-SubCell"/>
</dbReference>
<dbReference type="InterPro" id="IPR001584">
    <property type="entry name" value="Integrase_cat-core"/>
</dbReference>
<dbReference type="FunFam" id="3.20.20.10:FF:000005">
    <property type="entry name" value="Ornithine decarboxylase"/>
    <property type="match status" value="1"/>
</dbReference>
<comment type="cofactor">
    <cofactor evidence="1 7">
        <name>pyridoxal 5'-phosphate</name>
        <dbReference type="ChEBI" id="CHEBI:597326"/>
    </cofactor>
</comment>
<feature type="domain" description="Integrase catalytic" evidence="10">
    <location>
        <begin position="18"/>
        <end position="177"/>
    </location>
</feature>
<evidence type="ECO:0000256" key="7">
    <source>
        <dbReference type="PIRSR" id="PIRSR600183-50"/>
    </source>
</evidence>
<keyword evidence="11" id="KW-1185">Reference proteome</keyword>
<dbReference type="Gene3D" id="3.30.420.10">
    <property type="entry name" value="Ribonuclease H-like superfamily/Ribonuclease H"/>
    <property type="match status" value="1"/>
</dbReference>
<dbReference type="PANTHER" id="PTHR11482:SF6">
    <property type="entry name" value="ORNITHINE DECARBOXYLASE 1-RELATED"/>
    <property type="match status" value="1"/>
</dbReference>
<dbReference type="Pfam" id="PF02784">
    <property type="entry name" value="Orn_Arg_deC_N"/>
    <property type="match status" value="1"/>
</dbReference>
<evidence type="ECO:0000256" key="8">
    <source>
        <dbReference type="RuleBase" id="RU003737"/>
    </source>
</evidence>
<keyword evidence="5" id="KW-0456">Lyase</keyword>
<proteinExistence type="inferred from homology"/>
<dbReference type="InterPro" id="IPR009006">
    <property type="entry name" value="Ala_racemase/Decarboxylase_C"/>
</dbReference>
<dbReference type="GO" id="GO:0015074">
    <property type="term" value="P:DNA integration"/>
    <property type="evidence" value="ECO:0007669"/>
    <property type="project" value="InterPro"/>
</dbReference>
<dbReference type="AlphaFoldDB" id="A0A6J2Q5D8"/>
<dbReference type="GeneID" id="115011851"/>
<dbReference type="Gene3D" id="2.40.37.10">
    <property type="entry name" value="Lyase, Ornithine Decarboxylase, Chain A, domain 1"/>
    <property type="match status" value="1"/>
</dbReference>
<dbReference type="CDD" id="cd00622">
    <property type="entry name" value="PLPDE_III_ODC"/>
    <property type="match status" value="1"/>
</dbReference>
<dbReference type="InterPro" id="IPR002433">
    <property type="entry name" value="Orn_de-COase"/>
</dbReference>
<dbReference type="InterPro" id="IPR012337">
    <property type="entry name" value="RNaseH-like_sf"/>
</dbReference>
<dbReference type="GO" id="GO:0033387">
    <property type="term" value="P:putrescine biosynthetic process from arginine, via ornithine"/>
    <property type="evidence" value="ECO:0007669"/>
    <property type="project" value="TreeGrafter"/>
</dbReference>
<dbReference type="InterPro" id="IPR023780">
    <property type="entry name" value="Chromo_domain"/>
</dbReference>
<dbReference type="SUPFAM" id="SSF51419">
    <property type="entry name" value="PLP-binding barrel"/>
    <property type="match status" value="1"/>
</dbReference>
<evidence type="ECO:0000256" key="2">
    <source>
        <dbReference type="ARBA" id="ARBA00004123"/>
    </source>
</evidence>
<feature type="domain" description="Chromo" evidence="9">
    <location>
        <begin position="263"/>
        <end position="321"/>
    </location>
</feature>
<organism evidence="11 12">
    <name type="scientific">Cottoperca gobio</name>
    <name type="common">Frogmouth</name>
    <name type="synonym">Aphritis gobio</name>
    <dbReference type="NCBI Taxonomy" id="56716"/>
    <lineage>
        <taxon>Eukaryota</taxon>
        <taxon>Metazoa</taxon>
        <taxon>Chordata</taxon>
        <taxon>Craniata</taxon>
        <taxon>Vertebrata</taxon>
        <taxon>Euteleostomi</taxon>
        <taxon>Actinopterygii</taxon>
        <taxon>Neopterygii</taxon>
        <taxon>Teleostei</taxon>
        <taxon>Neoteleostei</taxon>
        <taxon>Acanthomorphata</taxon>
        <taxon>Eupercaria</taxon>
        <taxon>Perciformes</taxon>
        <taxon>Notothenioidei</taxon>
        <taxon>Bovichtidae</taxon>
        <taxon>Cottoperca</taxon>
    </lineage>
</organism>
<dbReference type="RefSeq" id="XP_029292954.1">
    <property type="nucleotide sequence ID" value="XM_029437094.1"/>
</dbReference>
<dbReference type="InterPro" id="IPR036397">
    <property type="entry name" value="RNaseH_sf"/>
</dbReference>
<keyword evidence="4 7" id="KW-0663">Pyridoxal phosphate</keyword>
<evidence type="ECO:0000259" key="10">
    <source>
        <dbReference type="PROSITE" id="PS50994"/>
    </source>
</evidence>
<dbReference type="SMART" id="SM00298">
    <property type="entry name" value="CHROMO"/>
    <property type="match status" value="1"/>
</dbReference>
<dbReference type="Gene3D" id="2.40.50.40">
    <property type="match status" value="1"/>
</dbReference>
<dbReference type="InterPro" id="IPR029066">
    <property type="entry name" value="PLP-binding_barrel"/>
</dbReference>
<dbReference type="PANTHER" id="PTHR11482">
    <property type="entry name" value="ARGININE/DIAMINOPIMELATE/ORNITHINE DECARBOXYLASE"/>
    <property type="match status" value="1"/>
</dbReference>
<sequence>MAKTPRQLPAGKLQPLPIPQRPWSHLGVDFVTDLPPSHGFTCIFIIVDRFSKSCKLIPLNRIPTAADSASALFDHVFRHFGLPEDVVSDRGPQFISRFWRAFFSRLGVTVSLTSGYHPQTNGQTERKVQEVSRYLRTFCHNHQHSWSQFLPWAEYAQNSLRQASTGLTPFQCVLGYQPPLFPWTCEPSTVPAVNHWYQQSERVWNEAHHHLQRAVRRHQRQADVRRGPNPAFSVGQKVWLSTRDKPGVNEPPLPLLLEEGPVYAIREILASRRHRGRLEYLIDWEGYGPEERAWVLRDDILDPALLEVFHRDHPHLPAPRGRALVTTNGSVMHVLSPENCPIDILDNERTINDFINDKIELGSVENEEPFYVADLDSIFKRHLKWLSNLPRVKPFYAVKCNNTEAVLRMMSALDTGFDCASKGEIQMALSLGVTPDKIIYAHTTKPLSHIKYACTHGVDMMTFDSEDELIKISLCHAKAKLVLRIAVDDSESMVRLSSKFGARLVSVGKLLERAGELGLEVIGVSFHVGSGCTGSLMFKKAIADARHVFDAANVLGFQMSLLDIGGGFSGREDFQVKFEEFSEVINGALDELFPPDSGVQIIAEPGRYYVESAFTLAANIIAKRVILNEVDEHSEDEENRPDRMMMYYLNDGVYGSLSCLINDAAHTTVEPYLNRAVESSEQRYQSVIWGPTCDSIDKVTDSCWVPELHVGDWLLIDNMGAYSVSISTDFNGFERAHIYPVVTAETWHFLNLSHTYNIY</sequence>
<dbReference type="PRINTS" id="PR01182">
    <property type="entry name" value="ORNDCRBXLASE"/>
</dbReference>
<dbReference type="Proteomes" id="UP000504630">
    <property type="component" value="Chromosome 8"/>
</dbReference>
<comment type="similarity">
    <text evidence="3 8">Belongs to the Orn/Lys/Arg decarboxylase class-II family.</text>
</comment>
<dbReference type="FunFam" id="2.40.37.10:FF:000005">
    <property type="entry name" value="Ornithine decarboxylase"/>
    <property type="match status" value="1"/>
</dbReference>
<dbReference type="PROSITE" id="PS50994">
    <property type="entry name" value="INTEGRASE"/>
    <property type="match status" value="1"/>
</dbReference>
<comment type="function">
    <text evidence="6">Catalyzes the first and rate-limiting step of polyamine biosynthesis that converts ornithine into putrescine, which is the precursor for the polyamines, spermidine and spermine. Polyamines are essential for cell proliferation and are implicated in cellular processes, ranging from DNA replication to apoptosis.</text>
</comment>
<evidence type="ECO:0000256" key="1">
    <source>
        <dbReference type="ARBA" id="ARBA00001933"/>
    </source>
</evidence>
<reference evidence="12" key="1">
    <citation type="submission" date="2025-08" db="UniProtKB">
        <authorList>
            <consortium name="RefSeq"/>
        </authorList>
    </citation>
    <scope>IDENTIFICATION</scope>
</reference>
<dbReference type="PROSITE" id="PS50013">
    <property type="entry name" value="CHROMO_2"/>
    <property type="match status" value="1"/>
</dbReference>
<dbReference type="InterPro" id="IPR022644">
    <property type="entry name" value="De-COase2_N"/>
</dbReference>
<dbReference type="KEGG" id="cgob:115011851"/>
<dbReference type="SUPFAM" id="SSF54160">
    <property type="entry name" value="Chromo domain-like"/>
    <property type="match status" value="1"/>
</dbReference>
<dbReference type="GO" id="GO:0003676">
    <property type="term" value="F:nucleic acid binding"/>
    <property type="evidence" value="ECO:0007669"/>
    <property type="project" value="InterPro"/>
</dbReference>
<comment type="subcellular location">
    <subcellularLocation>
        <location evidence="2">Nucleus</location>
    </subcellularLocation>
</comment>
<dbReference type="InParanoid" id="A0A6J2Q5D8"/>
<dbReference type="InterPro" id="IPR000183">
    <property type="entry name" value="Orn/DAP/Arg_de-COase"/>
</dbReference>
<evidence type="ECO:0000313" key="11">
    <source>
        <dbReference type="Proteomes" id="UP000504630"/>
    </source>
</evidence>
<dbReference type="GO" id="GO:0004586">
    <property type="term" value="F:ornithine decarboxylase activity"/>
    <property type="evidence" value="ECO:0007669"/>
    <property type="project" value="TreeGrafter"/>
</dbReference>
<evidence type="ECO:0000256" key="3">
    <source>
        <dbReference type="ARBA" id="ARBA00008872"/>
    </source>
</evidence>
<dbReference type="OrthoDB" id="5034579at2759"/>
<evidence type="ECO:0000313" key="12">
    <source>
        <dbReference type="RefSeq" id="XP_029292954.1"/>
    </source>
</evidence>
<dbReference type="GO" id="GO:0005737">
    <property type="term" value="C:cytoplasm"/>
    <property type="evidence" value="ECO:0007669"/>
    <property type="project" value="TreeGrafter"/>
</dbReference>
<dbReference type="PRINTS" id="PR01179">
    <property type="entry name" value="ODADCRBXLASE"/>
</dbReference>
<feature type="active site" description="Proton donor" evidence="7">
    <location>
        <position position="693"/>
    </location>
</feature>